<dbReference type="EMBL" id="JBEPMO010000009">
    <property type="protein sequence ID" value="MET3732174.1"/>
    <property type="molecule type" value="Genomic_DNA"/>
</dbReference>
<gene>
    <name evidence="2" type="ORF">ABID46_001761</name>
</gene>
<dbReference type="Proteomes" id="UP001549146">
    <property type="component" value="Unassembled WGS sequence"/>
</dbReference>
<reference evidence="2 3" key="1">
    <citation type="submission" date="2024-06" db="EMBL/GenBank/DDBJ databases">
        <title>Genomic Encyclopedia of Type Strains, Phase IV (KMG-IV): sequencing the most valuable type-strain genomes for metagenomic binning, comparative biology and taxonomic classification.</title>
        <authorList>
            <person name="Goeker M."/>
        </authorList>
    </citation>
    <scope>NUCLEOTIDE SEQUENCE [LARGE SCALE GENOMIC DNA]</scope>
    <source>
        <strain evidence="2 3">DSM 29388</strain>
    </source>
</reference>
<feature type="signal peptide" evidence="1">
    <location>
        <begin position="1"/>
        <end position="18"/>
    </location>
</feature>
<proteinExistence type="predicted"/>
<evidence type="ECO:0000313" key="2">
    <source>
        <dbReference type="EMBL" id="MET3732174.1"/>
    </source>
</evidence>
<evidence type="ECO:0000256" key="1">
    <source>
        <dbReference type="SAM" id="SignalP"/>
    </source>
</evidence>
<sequence length="45" mass="4775">MKKLLLLALTATGFAVSAQIGNYAIGETVDDFTGTDTKGVEHTLY</sequence>
<evidence type="ECO:0008006" key="4">
    <source>
        <dbReference type="Google" id="ProtNLM"/>
    </source>
</evidence>
<keyword evidence="1" id="KW-0732">Signal</keyword>
<feature type="chain" id="PRO_5046436105" description="Porin" evidence="1">
    <location>
        <begin position="19"/>
        <end position="45"/>
    </location>
</feature>
<organism evidence="2 3">
    <name type="scientific">Moheibacter stercoris</name>
    <dbReference type="NCBI Taxonomy" id="1628251"/>
    <lineage>
        <taxon>Bacteria</taxon>
        <taxon>Pseudomonadati</taxon>
        <taxon>Bacteroidota</taxon>
        <taxon>Flavobacteriia</taxon>
        <taxon>Flavobacteriales</taxon>
        <taxon>Weeksellaceae</taxon>
        <taxon>Moheibacter</taxon>
    </lineage>
</organism>
<keyword evidence="3" id="KW-1185">Reference proteome</keyword>
<name>A0ABV2LVM0_9FLAO</name>
<dbReference type="RefSeq" id="WP_354509135.1">
    <property type="nucleotide sequence ID" value="NZ_JBEPMO010000009.1"/>
</dbReference>
<evidence type="ECO:0000313" key="3">
    <source>
        <dbReference type="Proteomes" id="UP001549146"/>
    </source>
</evidence>
<comment type="caution">
    <text evidence="2">The sequence shown here is derived from an EMBL/GenBank/DDBJ whole genome shotgun (WGS) entry which is preliminary data.</text>
</comment>
<protein>
    <recommendedName>
        <fullName evidence="4">Porin</fullName>
    </recommendedName>
</protein>
<accession>A0ABV2LVM0</accession>